<protein>
    <submittedName>
        <fullName evidence="2">Uncharacterized protein</fullName>
    </submittedName>
</protein>
<accession>A0A0B7BU73</accession>
<proteinExistence type="predicted"/>
<dbReference type="AlphaFoldDB" id="A0A0B7BU73"/>
<feature type="region of interest" description="Disordered" evidence="1">
    <location>
        <begin position="1"/>
        <end position="67"/>
    </location>
</feature>
<organism evidence="2">
    <name type="scientific">Arion vulgaris</name>
    <dbReference type="NCBI Taxonomy" id="1028688"/>
    <lineage>
        <taxon>Eukaryota</taxon>
        <taxon>Metazoa</taxon>
        <taxon>Spiralia</taxon>
        <taxon>Lophotrochozoa</taxon>
        <taxon>Mollusca</taxon>
        <taxon>Gastropoda</taxon>
        <taxon>Heterobranchia</taxon>
        <taxon>Euthyneura</taxon>
        <taxon>Panpulmonata</taxon>
        <taxon>Eupulmonata</taxon>
        <taxon>Stylommatophora</taxon>
        <taxon>Helicina</taxon>
        <taxon>Arionoidea</taxon>
        <taxon>Arionidae</taxon>
        <taxon>Arion</taxon>
    </lineage>
</organism>
<gene>
    <name evidence="2" type="primary">ORF213412</name>
</gene>
<reference evidence="2" key="1">
    <citation type="submission" date="2014-12" db="EMBL/GenBank/DDBJ databases">
        <title>Insight into the proteome of Arion vulgaris.</title>
        <authorList>
            <person name="Aradska J."/>
            <person name="Bulat T."/>
            <person name="Smidak R."/>
            <person name="Sarate P."/>
            <person name="Gangsoo J."/>
            <person name="Sialana F."/>
            <person name="Bilban M."/>
            <person name="Lubec G."/>
        </authorList>
    </citation>
    <scope>NUCLEOTIDE SEQUENCE</scope>
    <source>
        <tissue evidence="2">Skin</tissue>
    </source>
</reference>
<evidence type="ECO:0000256" key="1">
    <source>
        <dbReference type="SAM" id="MobiDB-lite"/>
    </source>
</evidence>
<sequence length="67" mass="7045">MVGIDGDSVANTGQNEHARGQCTGEPTRGKTRALITGVEDQGKPQGLKAQANVSKRKLKVTMRQAPG</sequence>
<dbReference type="EMBL" id="HACG01049909">
    <property type="protein sequence ID" value="CEK96774.1"/>
    <property type="molecule type" value="Transcribed_RNA"/>
</dbReference>
<evidence type="ECO:0000313" key="2">
    <source>
        <dbReference type="EMBL" id="CEK96774.1"/>
    </source>
</evidence>
<name>A0A0B7BU73_9EUPU</name>